<dbReference type="SMART" id="SM00248">
    <property type="entry name" value="ANK"/>
    <property type="match status" value="7"/>
</dbReference>
<feature type="signal peptide" evidence="1">
    <location>
        <begin position="1"/>
        <end position="21"/>
    </location>
</feature>
<sequence>MGKTASIIIALAMLLSGVSMASLDVIFETVAEFGLYDKENDFCGFVNACSYLDEVTVNNIVMPEAWLSRLSYEQEDQLKKAIEMIDEQNVRDYLSQFDDCGEVADKLFILKDHEYYHYILLHIIMGIRHPCSTEEFGILQPFIDKNAGELKACENIIQVKIKQLISEGRHFEERPHVVSKCSGAYSMKVEVREEELGLETLDAKSSRLYGTDKASDNPVCTSFLLYMSEGAERCLNCKVYRNGELVACRNLTAWWLKLKEFEYGTIDSEENIHRCKKIPDDEELDKSFSLNGCPSEGIYFEVSQFHKVIRDVAISLSEGQEKRYLVVSGTHDMGLCIKRNKYNNIIIYYYDPNDTLRHKEIFANAVDDLKYLYYDDFWNPVQVHRYFLGQDKVCGLLSFDTKNLQKNCKVVCTSKPSANLMYLLGKYGHCGHTEVLFDIKGLDRKTKKELIAGEMIKGTPVLYMACQNRHLEASLTLIEMITNSDLDPDVKKELFAGRLADGTSSLFMACQHGHHEIVTVLIAGIFSETLNLSNAEKAELLAGKSGNGCPALYVACQNGRHETITVLITAICRGDLNVSNHEKAKLLAGKSEGGCSALYIACDHGHHEAVAAIIEGVFRGDLNLSSQEKVELLAGKNGDSYPALYVLCQHGYHEIVTTLIIAMCRGDLNLNNHEKSGLLAGKSQDGYSALYLACYKGYHKIVIALMAEICRGDLNLNNAQKVELLAGKNEEGFTALYIACDYGHLEVVTALVSAICSDNLSLSQSEKAKLLAGKNADGVSALEIARELGYDKIVAVLRNCGM</sequence>
<dbReference type="PANTHER" id="PTHR24121:SF23">
    <property type="entry name" value="NO MECHANORECEPTOR POTENTIAL C, ISOFORM H"/>
    <property type="match status" value="1"/>
</dbReference>
<dbReference type="AlphaFoldDB" id="A0AA90SD46"/>
<evidence type="ECO:0000259" key="2">
    <source>
        <dbReference type="Pfam" id="PF07906"/>
    </source>
</evidence>
<proteinExistence type="predicted"/>
<feature type="domain" description="ShET2 enterotoxin N-terminal" evidence="2">
    <location>
        <begin position="226"/>
        <end position="409"/>
    </location>
</feature>
<gene>
    <name evidence="3" type="ORF">QS748_06540</name>
</gene>
<dbReference type="Proteomes" id="UP001178148">
    <property type="component" value="Unassembled WGS sequence"/>
</dbReference>
<accession>A0AA90SD46</accession>
<dbReference type="EMBL" id="JASXSV010000007">
    <property type="protein sequence ID" value="MDP0588852.1"/>
    <property type="molecule type" value="Genomic_DNA"/>
</dbReference>
<dbReference type="InterPro" id="IPR012927">
    <property type="entry name" value="Toxin_15_N"/>
</dbReference>
<evidence type="ECO:0000313" key="3">
    <source>
        <dbReference type="EMBL" id="MDP0588852.1"/>
    </source>
</evidence>
<protein>
    <submittedName>
        <fullName evidence="3">ShET2/EspL2 family type III secretion system effector toxin</fullName>
    </submittedName>
</protein>
<feature type="chain" id="PRO_5041685218" evidence="1">
    <location>
        <begin position="22"/>
        <end position="802"/>
    </location>
</feature>
<dbReference type="Gene3D" id="1.25.40.20">
    <property type="entry name" value="Ankyrin repeat-containing domain"/>
    <property type="match status" value="2"/>
</dbReference>
<dbReference type="PANTHER" id="PTHR24121">
    <property type="entry name" value="NO MECHANORECEPTOR POTENTIAL C, ISOFORM D-RELATED"/>
    <property type="match status" value="1"/>
</dbReference>
<dbReference type="InterPro" id="IPR036770">
    <property type="entry name" value="Ankyrin_rpt-contain_sf"/>
</dbReference>
<organism evidence="3 4">
    <name type="scientific">Candidatus Endonucleibacter bathymodioli</name>
    <dbReference type="NCBI Taxonomy" id="539814"/>
    <lineage>
        <taxon>Bacteria</taxon>
        <taxon>Pseudomonadati</taxon>
        <taxon>Pseudomonadota</taxon>
        <taxon>Gammaproteobacteria</taxon>
        <taxon>Oceanospirillales</taxon>
        <taxon>Endozoicomonadaceae</taxon>
        <taxon>Candidatus Endonucleibacter</taxon>
    </lineage>
</organism>
<comment type="caution">
    <text evidence="3">The sequence shown here is derived from an EMBL/GenBank/DDBJ whole genome shotgun (WGS) entry which is preliminary data.</text>
</comment>
<dbReference type="Pfam" id="PF12796">
    <property type="entry name" value="Ank_2"/>
    <property type="match status" value="2"/>
</dbReference>
<evidence type="ECO:0000256" key="1">
    <source>
        <dbReference type="SAM" id="SignalP"/>
    </source>
</evidence>
<keyword evidence="4" id="KW-1185">Reference proteome</keyword>
<evidence type="ECO:0000313" key="4">
    <source>
        <dbReference type="Proteomes" id="UP001178148"/>
    </source>
</evidence>
<dbReference type="Pfam" id="PF07906">
    <property type="entry name" value="Toxin_15"/>
    <property type="match status" value="1"/>
</dbReference>
<keyword evidence="1" id="KW-0732">Signal</keyword>
<reference evidence="3 4" key="1">
    <citation type="journal article" date="2023" name="bioRxiv">
        <title>An intranuclear bacterial parasite of deep-sea mussels expresses apoptosis inhibitors acquired from its host.</title>
        <authorList>
            <person name="Gonzalez Porras M.A."/>
            <person name="Assie A."/>
            <person name="Tietjen M."/>
            <person name="Violette M."/>
            <person name="Kleiner M."/>
            <person name="Gruber-Vodicka H."/>
            <person name="Dubilier N."/>
            <person name="Leisch N."/>
        </authorList>
    </citation>
    <scope>NUCLEOTIDE SEQUENCE [LARGE SCALE GENOMIC DNA]</scope>
    <source>
        <strain evidence="3">IAP13</strain>
    </source>
</reference>
<name>A0AA90SD46_9GAMM</name>
<dbReference type="InterPro" id="IPR002110">
    <property type="entry name" value="Ankyrin_rpt"/>
</dbReference>
<dbReference type="SUPFAM" id="SSF48403">
    <property type="entry name" value="Ankyrin repeat"/>
    <property type="match status" value="1"/>
</dbReference>